<evidence type="ECO:0000256" key="2">
    <source>
        <dbReference type="ARBA" id="ARBA00004752"/>
    </source>
</evidence>
<dbReference type="EC" id="6.3.2.8" evidence="3 14"/>
<protein>
    <recommendedName>
        <fullName evidence="3 14">UDP-N-acetylmuramate--L-alanine ligase</fullName>
        <ecNumber evidence="3 14">6.3.2.8</ecNumber>
    </recommendedName>
    <alternativeName>
        <fullName evidence="14">UDP-N-acetylmuramoyl-L-alanine synthetase</fullName>
    </alternativeName>
</protein>
<dbReference type="RefSeq" id="WP_168520220.1">
    <property type="nucleotide sequence ID" value="NZ_JAAXLS010000032.1"/>
</dbReference>
<feature type="domain" description="Mur ligase central" evidence="17">
    <location>
        <begin position="112"/>
        <end position="292"/>
    </location>
</feature>
<dbReference type="InterPro" id="IPR000713">
    <property type="entry name" value="Mur_ligase_N"/>
</dbReference>
<keyword evidence="6 14" id="KW-0132">Cell division</keyword>
<comment type="subcellular location">
    <subcellularLocation>
        <location evidence="1 14">Cytoplasm</location>
    </subcellularLocation>
</comment>
<dbReference type="SUPFAM" id="SSF53244">
    <property type="entry name" value="MurD-like peptide ligases, peptide-binding domain"/>
    <property type="match status" value="1"/>
</dbReference>
<evidence type="ECO:0000256" key="6">
    <source>
        <dbReference type="ARBA" id="ARBA00022618"/>
    </source>
</evidence>
<keyword evidence="10 14" id="KW-0573">Peptidoglycan synthesis</keyword>
<reference evidence="18 19" key="1">
    <citation type="submission" date="2020-04" db="EMBL/GenBank/DDBJ databases">
        <title>Novel species.</title>
        <authorList>
            <person name="Teo W.F.A."/>
            <person name="Lipun K."/>
            <person name="Srisuk N."/>
            <person name="Duangmal K."/>
        </authorList>
    </citation>
    <scope>NUCLEOTIDE SEQUENCE [LARGE SCALE GENOMIC DNA]</scope>
    <source>
        <strain evidence="18 19">K13G38</strain>
    </source>
</reference>
<comment type="similarity">
    <text evidence="14">Belongs to the MurCDEF family.</text>
</comment>
<keyword evidence="19" id="KW-1185">Reference proteome</keyword>
<evidence type="ECO:0000259" key="15">
    <source>
        <dbReference type="Pfam" id="PF01225"/>
    </source>
</evidence>
<name>A0ABX1JFL2_9PSEU</name>
<organism evidence="18 19">
    <name type="scientific">Amycolatopsis acididurans</name>
    <dbReference type="NCBI Taxonomy" id="2724524"/>
    <lineage>
        <taxon>Bacteria</taxon>
        <taxon>Bacillati</taxon>
        <taxon>Actinomycetota</taxon>
        <taxon>Actinomycetes</taxon>
        <taxon>Pseudonocardiales</taxon>
        <taxon>Pseudonocardiaceae</taxon>
        <taxon>Amycolatopsis</taxon>
    </lineage>
</organism>
<dbReference type="GO" id="GO:0008763">
    <property type="term" value="F:UDP-N-acetylmuramate-L-alanine ligase activity"/>
    <property type="evidence" value="ECO:0007669"/>
    <property type="project" value="UniProtKB-EC"/>
</dbReference>
<evidence type="ECO:0000256" key="9">
    <source>
        <dbReference type="ARBA" id="ARBA00022960"/>
    </source>
</evidence>
<gene>
    <name evidence="14" type="primary">murC</name>
    <name evidence="18" type="ORF">HFP15_30470</name>
</gene>
<dbReference type="PANTHER" id="PTHR43445">
    <property type="entry name" value="UDP-N-ACETYLMURAMATE--L-ALANINE LIGASE-RELATED"/>
    <property type="match status" value="1"/>
</dbReference>
<keyword evidence="4 14" id="KW-0963">Cytoplasm</keyword>
<dbReference type="SUPFAM" id="SSF53623">
    <property type="entry name" value="MurD-like peptide ligases, catalytic domain"/>
    <property type="match status" value="1"/>
</dbReference>
<dbReference type="InterPro" id="IPR050061">
    <property type="entry name" value="MurCDEF_pg_biosynth"/>
</dbReference>
<evidence type="ECO:0000313" key="19">
    <source>
        <dbReference type="Proteomes" id="UP000715441"/>
    </source>
</evidence>
<keyword evidence="7 14" id="KW-0547">Nucleotide-binding</keyword>
<evidence type="ECO:0000256" key="1">
    <source>
        <dbReference type="ARBA" id="ARBA00004496"/>
    </source>
</evidence>
<evidence type="ECO:0000256" key="8">
    <source>
        <dbReference type="ARBA" id="ARBA00022840"/>
    </source>
</evidence>
<keyword evidence="12 14" id="KW-0961">Cell wall biogenesis/degradation</keyword>
<dbReference type="SUPFAM" id="SSF51984">
    <property type="entry name" value="MurCD N-terminal domain"/>
    <property type="match status" value="1"/>
</dbReference>
<dbReference type="Gene3D" id="3.90.190.20">
    <property type="entry name" value="Mur ligase, C-terminal domain"/>
    <property type="match status" value="1"/>
</dbReference>
<evidence type="ECO:0000256" key="5">
    <source>
        <dbReference type="ARBA" id="ARBA00022598"/>
    </source>
</evidence>
<keyword evidence="9 14" id="KW-0133">Cell shape</keyword>
<comment type="pathway">
    <text evidence="2 14">Cell wall biogenesis; peptidoglycan biosynthesis.</text>
</comment>
<dbReference type="Gene3D" id="3.40.50.720">
    <property type="entry name" value="NAD(P)-binding Rossmann-like Domain"/>
    <property type="match status" value="1"/>
</dbReference>
<dbReference type="Pfam" id="PF08245">
    <property type="entry name" value="Mur_ligase_M"/>
    <property type="match status" value="1"/>
</dbReference>
<keyword evidence="8 14" id="KW-0067">ATP-binding</keyword>
<evidence type="ECO:0000256" key="13">
    <source>
        <dbReference type="ARBA" id="ARBA00047833"/>
    </source>
</evidence>
<evidence type="ECO:0000256" key="4">
    <source>
        <dbReference type="ARBA" id="ARBA00022490"/>
    </source>
</evidence>
<dbReference type="HAMAP" id="MF_00046">
    <property type="entry name" value="MurC"/>
    <property type="match status" value="1"/>
</dbReference>
<evidence type="ECO:0000259" key="16">
    <source>
        <dbReference type="Pfam" id="PF02875"/>
    </source>
</evidence>
<proteinExistence type="inferred from homology"/>
<dbReference type="EMBL" id="JAAXLS010000032">
    <property type="protein sequence ID" value="NKQ57205.1"/>
    <property type="molecule type" value="Genomic_DNA"/>
</dbReference>
<evidence type="ECO:0000256" key="11">
    <source>
        <dbReference type="ARBA" id="ARBA00023306"/>
    </source>
</evidence>
<dbReference type="Proteomes" id="UP000715441">
    <property type="component" value="Unassembled WGS sequence"/>
</dbReference>
<comment type="caution">
    <text evidence="18">The sequence shown here is derived from an EMBL/GenBank/DDBJ whole genome shotgun (WGS) entry which is preliminary data.</text>
</comment>
<evidence type="ECO:0000256" key="12">
    <source>
        <dbReference type="ARBA" id="ARBA00023316"/>
    </source>
</evidence>
<accession>A0ABX1JFL2</accession>
<dbReference type="PANTHER" id="PTHR43445:SF3">
    <property type="entry name" value="UDP-N-ACETYLMURAMATE--L-ALANINE LIGASE"/>
    <property type="match status" value="1"/>
</dbReference>
<comment type="function">
    <text evidence="14">Cell wall formation.</text>
</comment>
<dbReference type="Pfam" id="PF01225">
    <property type="entry name" value="Mur_ligase"/>
    <property type="match status" value="1"/>
</dbReference>
<evidence type="ECO:0000313" key="18">
    <source>
        <dbReference type="EMBL" id="NKQ57205.1"/>
    </source>
</evidence>
<dbReference type="NCBIfam" id="TIGR01082">
    <property type="entry name" value="murC"/>
    <property type="match status" value="1"/>
</dbReference>
<feature type="domain" description="Mur ligase N-terminal catalytic" evidence="15">
    <location>
        <begin position="10"/>
        <end position="107"/>
    </location>
</feature>
<comment type="catalytic activity">
    <reaction evidence="13 14">
        <text>UDP-N-acetyl-alpha-D-muramate + L-alanine + ATP = UDP-N-acetyl-alpha-D-muramoyl-L-alanine + ADP + phosphate + H(+)</text>
        <dbReference type="Rhea" id="RHEA:23372"/>
        <dbReference type="ChEBI" id="CHEBI:15378"/>
        <dbReference type="ChEBI" id="CHEBI:30616"/>
        <dbReference type="ChEBI" id="CHEBI:43474"/>
        <dbReference type="ChEBI" id="CHEBI:57972"/>
        <dbReference type="ChEBI" id="CHEBI:70757"/>
        <dbReference type="ChEBI" id="CHEBI:83898"/>
        <dbReference type="ChEBI" id="CHEBI:456216"/>
        <dbReference type="EC" id="6.3.2.8"/>
    </reaction>
</comment>
<dbReference type="InterPro" id="IPR004101">
    <property type="entry name" value="Mur_ligase_C"/>
</dbReference>
<evidence type="ECO:0000256" key="7">
    <source>
        <dbReference type="ARBA" id="ARBA00022741"/>
    </source>
</evidence>
<feature type="domain" description="Mur ligase C-terminal" evidence="16">
    <location>
        <begin position="315"/>
        <end position="443"/>
    </location>
</feature>
<evidence type="ECO:0000256" key="3">
    <source>
        <dbReference type="ARBA" id="ARBA00012211"/>
    </source>
</evidence>
<evidence type="ECO:0000259" key="17">
    <source>
        <dbReference type="Pfam" id="PF08245"/>
    </source>
</evidence>
<sequence length="462" mass="48571">MNVPEQLSRAHLIGIGGAGMSGIARILLARGAHVSGSDAKDSRTFLTLRAQGARIEIGQRAENLGDPSAVVVSTAIKETNPELAAARERGIPVLHRAKALALLMDGHRVACIAGTHGKTSTTSMLTVALQHCRKDPSFAIGGDLNESGANAHHGEGGIFVAEADESDGSFLNYTPSVAVVTNVEPDHLDHHGTAEAYSAVFTEFVKRIQPGGLLIVCGDDPAANALADHAEGVRVRRYGRSVTGEDDARVLDYRPAESGGVLRLSLSGREIEIRVAVPGEHMALNAVAALLAGLELGAPAEGLAEGLAAFGGVRRRFEFKGRSGDVRVYDDYAHHPTEVAAQLRAVRHAAGNGRVVVVFQPHLYSRTKTFATEFAQALSHADEVVVLDVYGAREEPVPGVSGALIAERIQGPGVHYEPAFDRVVPLAADLVKPGDLLVTMGAGDVTTLGPEILAELDRRAGS</sequence>
<feature type="binding site" evidence="14">
    <location>
        <begin position="114"/>
        <end position="120"/>
    </location>
    <ligand>
        <name>ATP</name>
        <dbReference type="ChEBI" id="CHEBI:30616"/>
    </ligand>
</feature>
<evidence type="ECO:0000256" key="10">
    <source>
        <dbReference type="ARBA" id="ARBA00022984"/>
    </source>
</evidence>
<evidence type="ECO:0000256" key="14">
    <source>
        <dbReference type="HAMAP-Rule" id="MF_00046"/>
    </source>
</evidence>
<dbReference type="Pfam" id="PF02875">
    <property type="entry name" value="Mur_ligase_C"/>
    <property type="match status" value="1"/>
</dbReference>
<keyword evidence="11 14" id="KW-0131">Cell cycle</keyword>
<dbReference type="InterPro" id="IPR013221">
    <property type="entry name" value="Mur_ligase_cen"/>
</dbReference>
<dbReference type="InterPro" id="IPR036615">
    <property type="entry name" value="Mur_ligase_C_dom_sf"/>
</dbReference>
<dbReference type="Gene3D" id="3.40.1190.10">
    <property type="entry name" value="Mur-like, catalytic domain"/>
    <property type="match status" value="1"/>
</dbReference>
<keyword evidence="5 14" id="KW-0436">Ligase</keyword>
<dbReference type="InterPro" id="IPR036565">
    <property type="entry name" value="Mur-like_cat_sf"/>
</dbReference>
<dbReference type="InterPro" id="IPR005758">
    <property type="entry name" value="UDP-N-AcMur_Ala_ligase_MurC"/>
</dbReference>